<dbReference type="PANTHER" id="PTHR40274:SF3">
    <property type="entry name" value="VIRGINIAMYCIN B LYASE"/>
    <property type="match status" value="1"/>
</dbReference>
<feature type="chain" id="PRO_5046622927" description="SMP-30/Gluconolactonase/LRE-like region domain-containing protein" evidence="2">
    <location>
        <begin position="20"/>
        <end position="345"/>
    </location>
</feature>
<feature type="signal peptide" evidence="2">
    <location>
        <begin position="1"/>
        <end position="19"/>
    </location>
</feature>
<feature type="region of interest" description="Disordered" evidence="1">
    <location>
        <begin position="36"/>
        <end position="61"/>
    </location>
</feature>
<proteinExistence type="predicted"/>
<dbReference type="Gene3D" id="2.40.10.500">
    <property type="match status" value="1"/>
</dbReference>
<dbReference type="EMBL" id="JAIRAU010000001">
    <property type="protein sequence ID" value="MBZ5707769.1"/>
    <property type="molecule type" value="Genomic_DNA"/>
</dbReference>
<evidence type="ECO:0000256" key="1">
    <source>
        <dbReference type="SAM" id="MobiDB-lite"/>
    </source>
</evidence>
<dbReference type="Proteomes" id="UP001139031">
    <property type="component" value="Unassembled WGS sequence"/>
</dbReference>
<evidence type="ECO:0000313" key="4">
    <source>
        <dbReference type="Proteomes" id="UP001139031"/>
    </source>
</evidence>
<dbReference type="RefSeq" id="WP_224189532.1">
    <property type="nucleotide sequence ID" value="NZ_JAIRAU010000001.1"/>
</dbReference>
<gene>
    <name evidence="3" type="ORF">K7C98_00760</name>
</gene>
<organism evidence="3 4">
    <name type="scientific">Nannocystis pusilla</name>
    <dbReference type="NCBI Taxonomy" id="889268"/>
    <lineage>
        <taxon>Bacteria</taxon>
        <taxon>Pseudomonadati</taxon>
        <taxon>Myxococcota</taxon>
        <taxon>Polyangia</taxon>
        <taxon>Nannocystales</taxon>
        <taxon>Nannocystaceae</taxon>
        <taxon>Nannocystis</taxon>
    </lineage>
</organism>
<dbReference type="InterPro" id="IPR015943">
    <property type="entry name" value="WD40/YVTN_repeat-like_dom_sf"/>
</dbReference>
<evidence type="ECO:0000313" key="3">
    <source>
        <dbReference type="EMBL" id="MBZ5707769.1"/>
    </source>
</evidence>
<name>A0ABS7THS6_9BACT</name>
<keyword evidence="4" id="KW-1185">Reference proteome</keyword>
<evidence type="ECO:0008006" key="5">
    <source>
        <dbReference type="Google" id="ProtNLM"/>
    </source>
</evidence>
<accession>A0ABS7THS6</accession>
<comment type="caution">
    <text evidence="3">The sequence shown here is derived from an EMBL/GenBank/DDBJ whole genome shotgun (WGS) entry which is preliminary data.</text>
</comment>
<dbReference type="SUPFAM" id="SSF63825">
    <property type="entry name" value="YWTD domain"/>
    <property type="match status" value="1"/>
</dbReference>
<reference evidence="3" key="1">
    <citation type="submission" date="2021-08" db="EMBL/GenBank/DDBJ databases">
        <authorList>
            <person name="Stevens D.C."/>
        </authorList>
    </citation>
    <scope>NUCLEOTIDE SEQUENCE</scope>
    <source>
        <strain evidence="3">DSM 53165</strain>
    </source>
</reference>
<dbReference type="PROSITE" id="PS51257">
    <property type="entry name" value="PROKAR_LIPOPROTEIN"/>
    <property type="match status" value="1"/>
</dbReference>
<sequence length="345" mass="34866">MRIGVCCLGSVLAAIIACNGGSPTNIETEAATGGTAVTATTDGTGEATTTTGTPTGTDGTTGVPVLEDILVADFVGDDVRRYDAATGELLGAWARAPELDGALGLVVGPEGHVFVASEEANKVLRFDADGNFVDVFVGDDADTPDDETGGLSGPGALLFGADGLLYVSSFDSDAILRYDGETGAFVDVFVASGEGGLDGPDAGMVFGPDGALYVQSYYSDEVLRYDGVTGEPLGAFTPADGSLARPRTLLFVGDHLLVTSEGSGEVVRFDADTGDYVDTLITQASGLLTEPSGMARTADGALLVVSLGGKTIEAFAVDTGEHLGTRVGLAGGLQAPTHMIVRPGG</sequence>
<dbReference type="PANTHER" id="PTHR40274">
    <property type="entry name" value="VIRGINIAMYCIN B LYASE"/>
    <property type="match status" value="1"/>
</dbReference>
<protein>
    <recommendedName>
        <fullName evidence="5">SMP-30/Gluconolactonase/LRE-like region domain-containing protein</fullName>
    </recommendedName>
</protein>
<keyword evidence="2" id="KW-0732">Signal</keyword>
<dbReference type="InterPro" id="IPR051344">
    <property type="entry name" value="Vgb"/>
</dbReference>
<dbReference type="Gene3D" id="2.130.10.10">
    <property type="entry name" value="YVTN repeat-like/Quinoprotein amine dehydrogenase"/>
    <property type="match status" value="1"/>
</dbReference>
<evidence type="ECO:0000256" key="2">
    <source>
        <dbReference type="SAM" id="SignalP"/>
    </source>
</evidence>